<comment type="caution">
    <text evidence="6">The sequence shown here is derived from an EMBL/GenBank/DDBJ whole genome shotgun (WGS) entry which is preliminary data.</text>
</comment>
<proteinExistence type="predicted"/>
<evidence type="ECO:0000256" key="3">
    <source>
        <dbReference type="ARBA" id="ARBA00022679"/>
    </source>
</evidence>
<evidence type="ECO:0000256" key="4">
    <source>
        <dbReference type="ARBA" id="ARBA00022695"/>
    </source>
</evidence>
<dbReference type="AlphaFoldDB" id="A0ABC8S7C6"/>
<keyword evidence="3" id="KW-0808">Transferase</keyword>
<name>A0ABC8S7C6_9AQUA</name>
<dbReference type="EMBL" id="CAUOFW020002350">
    <property type="protein sequence ID" value="CAK9153111.1"/>
    <property type="molecule type" value="Genomic_DNA"/>
</dbReference>
<keyword evidence="2" id="KW-0240">DNA-directed RNA polymerase</keyword>
<reference evidence="6 7" key="1">
    <citation type="submission" date="2024-02" db="EMBL/GenBank/DDBJ databases">
        <authorList>
            <person name="Vignale AGUSTIN F."/>
            <person name="Sosa J E."/>
            <person name="Modenutti C."/>
        </authorList>
    </citation>
    <scope>NUCLEOTIDE SEQUENCE [LARGE SCALE GENOMIC DNA]</scope>
</reference>
<dbReference type="GO" id="GO:0000428">
    <property type="term" value="C:DNA-directed RNA polymerase complex"/>
    <property type="evidence" value="ECO:0007669"/>
    <property type="project" value="UniProtKB-KW"/>
</dbReference>
<keyword evidence="7" id="KW-1185">Reference proteome</keyword>
<dbReference type="InterPro" id="IPR045867">
    <property type="entry name" value="DNA-dir_RpoC_beta_prime"/>
</dbReference>
<gene>
    <name evidence="6" type="ORF">ILEXP_LOCUS21361</name>
</gene>
<evidence type="ECO:0000256" key="5">
    <source>
        <dbReference type="ARBA" id="ARBA00023163"/>
    </source>
</evidence>
<evidence type="ECO:0000256" key="2">
    <source>
        <dbReference type="ARBA" id="ARBA00022478"/>
    </source>
</evidence>
<dbReference type="Gene3D" id="4.10.860.120">
    <property type="entry name" value="RNA polymerase II, clamp domain"/>
    <property type="match status" value="1"/>
</dbReference>
<dbReference type="GO" id="GO:0003899">
    <property type="term" value="F:DNA-directed RNA polymerase activity"/>
    <property type="evidence" value="ECO:0007669"/>
    <property type="project" value="UniProtKB-EC"/>
</dbReference>
<organism evidence="6 7">
    <name type="scientific">Ilex paraguariensis</name>
    <name type="common">yerba mate</name>
    <dbReference type="NCBI Taxonomy" id="185542"/>
    <lineage>
        <taxon>Eukaryota</taxon>
        <taxon>Viridiplantae</taxon>
        <taxon>Streptophyta</taxon>
        <taxon>Embryophyta</taxon>
        <taxon>Tracheophyta</taxon>
        <taxon>Spermatophyta</taxon>
        <taxon>Magnoliopsida</taxon>
        <taxon>eudicotyledons</taxon>
        <taxon>Gunneridae</taxon>
        <taxon>Pentapetalae</taxon>
        <taxon>asterids</taxon>
        <taxon>campanulids</taxon>
        <taxon>Aquifoliales</taxon>
        <taxon>Aquifoliaceae</taxon>
        <taxon>Ilex</taxon>
    </lineage>
</organism>
<sequence length="132" mass="14921">MSVRKGKGNWDFAMRCASSNSDCPISHASQLSNPFLGPPLESGKCESCGTAEPGQCEGHFGYIELPIPVYHPDHDNELKRILSLLCLKMKKRMMTGVGWIGDIPIEKGERLRFKTFAHFHWKGQPERFRIFG</sequence>
<evidence type="ECO:0000313" key="6">
    <source>
        <dbReference type="EMBL" id="CAK9153111.1"/>
    </source>
</evidence>
<accession>A0ABC8S7C6</accession>
<evidence type="ECO:0000256" key="1">
    <source>
        <dbReference type="ARBA" id="ARBA00012418"/>
    </source>
</evidence>
<dbReference type="PANTHER" id="PTHR19376">
    <property type="entry name" value="DNA-DIRECTED RNA POLYMERASE"/>
    <property type="match status" value="1"/>
</dbReference>
<dbReference type="PANTHER" id="PTHR19376:SF51">
    <property type="entry name" value="DNA-DIRECTED RNA POLYMERASE V SUBUNIT 1"/>
    <property type="match status" value="1"/>
</dbReference>
<protein>
    <recommendedName>
        <fullName evidence="1">DNA-directed RNA polymerase</fullName>
        <ecNumber evidence="1">2.7.7.6</ecNumber>
    </recommendedName>
</protein>
<dbReference type="SUPFAM" id="SSF64484">
    <property type="entry name" value="beta and beta-prime subunits of DNA dependent RNA-polymerase"/>
    <property type="match status" value="1"/>
</dbReference>
<keyword evidence="4" id="KW-0548">Nucleotidyltransferase</keyword>
<dbReference type="InterPro" id="IPR044893">
    <property type="entry name" value="RNA_pol_Rpb1_clamp_domain"/>
</dbReference>
<dbReference type="EC" id="2.7.7.6" evidence="1"/>
<keyword evidence="5" id="KW-0804">Transcription</keyword>
<evidence type="ECO:0000313" key="7">
    <source>
        <dbReference type="Proteomes" id="UP001642360"/>
    </source>
</evidence>
<dbReference type="Proteomes" id="UP001642360">
    <property type="component" value="Unassembled WGS sequence"/>
</dbReference>